<name>A0ABT3J6J4_9RHOB</name>
<evidence type="ECO:0000256" key="1">
    <source>
        <dbReference type="SAM" id="SignalP"/>
    </source>
</evidence>
<dbReference type="Gene3D" id="3.10.105.10">
    <property type="entry name" value="Dipeptide-binding Protein, Domain 3"/>
    <property type="match status" value="2"/>
</dbReference>
<accession>A0ABT3J6J4</accession>
<keyword evidence="1" id="KW-0732">Signal</keyword>
<evidence type="ECO:0000313" key="3">
    <source>
        <dbReference type="EMBL" id="MCW3783304.1"/>
    </source>
</evidence>
<feature type="signal peptide" evidence="1">
    <location>
        <begin position="1"/>
        <end position="23"/>
    </location>
</feature>
<dbReference type="Proteomes" id="UP001207582">
    <property type="component" value="Unassembled WGS sequence"/>
</dbReference>
<organism evidence="3 4">
    <name type="scientific">Defluviimonas salinarum</name>
    <dbReference type="NCBI Taxonomy" id="2992147"/>
    <lineage>
        <taxon>Bacteria</taxon>
        <taxon>Pseudomonadati</taxon>
        <taxon>Pseudomonadota</taxon>
        <taxon>Alphaproteobacteria</taxon>
        <taxon>Rhodobacterales</taxon>
        <taxon>Paracoccaceae</taxon>
        <taxon>Albidovulum</taxon>
    </lineage>
</organism>
<reference evidence="3 4" key="1">
    <citation type="submission" date="2022-10" db="EMBL/GenBank/DDBJ databases">
        <title>Defluviimonas sp. CAU 1641 isolated from mud.</title>
        <authorList>
            <person name="Kim W."/>
        </authorList>
    </citation>
    <scope>NUCLEOTIDE SEQUENCE [LARGE SCALE GENOMIC DNA]</scope>
    <source>
        <strain evidence="3 4">CAU 1641</strain>
    </source>
</reference>
<feature type="domain" description="ABC-type glycine betaine transport system substrate-binding" evidence="2">
    <location>
        <begin position="28"/>
        <end position="302"/>
    </location>
</feature>
<evidence type="ECO:0000259" key="2">
    <source>
        <dbReference type="Pfam" id="PF04069"/>
    </source>
</evidence>
<dbReference type="CDD" id="cd13643">
    <property type="entry name" value="PBP2_BCP_2"/>
    <property type="match status" value="1"/>
</dbReference>
<sequence length="313" mass="34012">MKKARLILGGTAAILAAAGAAQADSDDPIIIPIHNWSSQIVMSHAVGKILEDVGANVEFVTTDSQAVYESVRLGDVTMELEVWEGAFGASFRAALEKGGLHDVATHAATTREDWWYPLWTKEACPGLPDWKALNDCAAVFATPETGDKGRFLGGPVDWLKHDQERVDALNLNFVVVNAGSAAALWAEIGAAEAEKKPIVLFNWTPNFAEAVWPGEFVEFPAWEDGCDTDAAVGPNPDMTYDCGNPAGGYLKIAAWDGMKEKWPTAYETLTKVSFTNPQIAEMAKLVDVDEMEPEDAAAEWLAANEDVWKPWTE</sequence>
<proteinExistence type="predicted"/>
<dbReference type="SUPFAM" id="SSF53850">
    <property type="entry name" value="Periplasmic binding protein-like II"/>
    <property type="match status" value="1"/>
</dbReference>
<dbReference type="EMBL" id="JAPDOG010000017">
    <property type="protein sequence ID" value="MCW3783304.1"/>
    <property type="molecule type" value="Genomic_DNA"/>
</dbReference>
<gene>
    <name evidence="3" type="ORF">OM960_17275</name>
</gene>
<keyword evidence="4" id="KW-1185">Reference proteome</keyword>
<dbReference type="Pfam" id="PF04069">
    <property type="entry name" value="OpuAC"/>
    <property type="match status" value="1"/>
</dbReference>
<protein>
    <submittedName>
        <fullName evidence="3">ABC transporter substrate-binding protein</fullName>
    </submittedName>
</protein>
<dbReference type="RefSeq" id="WP_264772833.1">
    <property type="nucleotide sequence ID" value="NZ_JAPDOG010000017.1"/>
</dbReference>
<dbReference type="Gene3D" id="3.40.190.100">
    <property type="entry name" value="Glycine betaine-binding periplasmic protein, domain 2"/>
    <property type="match status" value="1"/>
</dbReference>
<comment type="caution">
    <text evidence="3">The sequence shown here is derived from an EMBL/GenBank/DDBJ whole genome shotgun (WGS) entry which is preliminary data.</text>
</comment>
<dbReference type="InterPro" id="IPR007210">
    <property type="entry name" value="ABC_Gly_betaine_transp_sub-bd"/>
</dbReference>
<evidence type="ECO:0000313" key="4">
    <source>
        <dbReference type="Proteomes" id="UP001207582"/>
    </source>
</evidence>
<feature type="chain" id="PRO_5045053024" evidence="1">
    <location>
        <begin position="24"/>
        <end position="313"/>
    </location>
</feature>